<feature type="region of interest" description="Disordered" evidence="1">
    <location>
        <begin position="248"/>
        <end position="270"/>
    </location>
</feature>
<evidence type="ECO:0000256" key="1">
    <source>
        <dbReference type="SAM" id="MobiDB-lite"/>
    </source>
</evidence>
<dbReference type="AlphaFoldDB" id="A0A6L2P4C7"/>
<name>A0A6L2P4C7_TANCI</name>
<evidence type="ECO:0000313" key="2">
    <source>
        <dbReference type="EMBL" id="GEU93283.1"/>
    </source>
</evidence>
<proteinExistence type="predicted"/>
<accession>A0A6L2P4C7</accession>
<dbReference type="EMBL" id="BKCJ010010817">
    <property type="protein sequence ID" value="GEU93283.1"/>
    <property type="molecule type" value="Genomic_DNA"/>
</dbReference>
<comment type="caution">
    <text evidence="2">The sequence shown here is derived from an EMBL/GenBank/DDBJ whole genome shotgun (WGS) entry which is preliminary data.</text>
</comment>
<reference evidence="2" key="1">
    <citation type="journal article" date="2019" name="Sci. Rep.">
        <title>Draft genome of Tanacetum cinerariifolium, the natural source of mosquito coil.</title>
        <authorList>
            <person name="Yamashiro T."/>
            <person name="Shiraishi A."/>
            <person name="Satake H."/>
            <person name="Nakayama K."/>
        </authorList>
    </citation>
    <scope>NUCLEOTIDE SEQUENCE</scope>
</reference>
<sequence length="270" mass="30241">MTLAITVESFWNETGSEYRTIPKPVAKIEDLDTYDFDCDDISKAKAILMANISNYGSDVILEVPHSETYPNDDMENQSMHALQDFEQSLVMDFTNNEITSDRDIILYSQLAMSSDNASSTLTYTSISSYSDGPSWGIPLMNPEKIPKMEPYEEVSQQRNLWLWKATNIDLINHSTSCWIQDPFLPAQCINYYIRFARIVANLTVIIAKKFYPSSLTTSSSWFSAVPSCSMHQLLHSLCPDGIAPGIRSMQNSTSRDGGKPDRSSGNTPGN</sequence>
<protein>
    <submittedName>
        <fullName evidence="2">Uncharacterized protein</fullName>
    </submittedName>
</protein>
<organism evidence="2">
    <name type="scientific">Tanacetum cinerariifolium</name>
    <name type="common">Dalmatian daisy</name>
    <name type="synonym">Chrysanthemum cinerariifolium</name>
    <dbReference type="NCBI Taxonomy" id="118510"/>
    <lineage>
        <taxon>Eukaryota</taxon>
        <taxon>Viridiplantae</taxon>
        <taxon>Streptophyta</taxon>
        <taxon>Embryophyta</taxon>
        <taxon>Tracheophyta</taxon>
        <taxon>Spermatophyta</taxon>
        <taxon>Magnoliopsida</taxon>
        <taxon>eudicotyledons</taxon>
        <taxon>Gunneridae</taxon>
        <taxon>Pentapetalae</taxon>
        <taxon>asterids</taxon>
        <taxon>campanulids</taxon>
        <taxon>Asterales</taxon>
        <taxon>Asteraceae</taxon>
        <taxon>Asteroideae</taxon>
        <taxon>Anthemideae</taxon>
        <taxon>Anthemidinae</taxon>
        <taxon>Tanacetum</taxon>
    </lineage>
</organism>
<gene>
    <name evidence="2" type="ORF">Tci_065261</name>
</gene>